<dbReference type="Pfam" id="PF01663">
    <property type="entry name" value="Phosphodiest"/>
    <property type="match status" value="1"/>
</dbReference>
<feature type="signal peptide" evidence="1">
    <location>
        <begin position="1"/>
        <end position="44"/>
    </location>
</feature>
<dbReference type="GO" id="GO:0016787">
    <property type="term" value="F:hydrolase activity"/>
    <property type="evidence" value="ECO:0007669"/>
    <property type="project" value="UniProtKB-ARBA"/>
</dbReference>
<dbReference type="SUPFAM" id="SSF53649">
    <property type="entry name" value="Alkaline phosphatase-like"/>
    <property type="match status" value="1"/>
</dbReference>
<sequence>MGNPSQSQFTQDSRTSGIINAMMPFARLRYLVAALCLSSVAAHAQTSRPVLMISIDGMKPEYITHADEHHLKIPTLRRFLREGAYADGVIGVTPTVTYPSHTTLVTGVEPAVHGIYNNQVFDPTRDFAGAWYWYNEDVRVATLWSAAHEKGIKTASVSWPVSVDAKGVDYLIPEYWRVSVGGTNPNPDDRHLMAAISRPVGMLPELERENGPYMAGNDTSVDGDRTRTKFSLAILREKKPGFMTIHLSSLDGSEHEHGPFSAEADETLEAIDGMVAQLIEAARANDPRTDIVIVSDHGFADSPHGVNLAIPFLEAGLITMGKSPMGTMHVTSWQAEPWAAGGMAPIMLHDPSDQAVREKVKTILDKLAADPNSGVERILTQEEAKKYGGFPDGAWLVVLKMGYITGGQLSGPLVSDSPEKGAHGWINDDPEMHASFFAMGDGIAHGKDLGTIDMRRIAPTVAGILGATLPDAKQPKLDVAGK</sequence>
<keyword evidence="1" id="KW-0732">Signal</keyword>
<dbReference type="PANTHER" id="PTHR10151">
    <property type="entry name" value="ECTONUCLEOTIDE PYROPHOSPHATASE/PHOSPHODIESTERASE"/>
    <property type="match status" value="1"/>
</dbReference>
<comment type="caution">
    <text evidence="2">The sequence shown here is derived from an EMBL/GenBank/DDBJ whole genome shotgun (WGS) entry which is preliminary data.</text>
</comment>
<proteinExistence type="predicted"/>
<dbReference type="PANTHER" id="PTHR10151:SF120">
    <property type="entry name" value="BIS(5'-ADENOSYL)-TRIPHOSPHATASE"/>
    <property type="match status" value="1"/>
</dbReference>
<dbReference type="CDD" id="cd16018">
    <property type="entry name" value="Enpp"/>
    <property type="match status" value="1"/>
</dbReference>
<dbReference type="InterPro" id="IPR002591">
    <property type="entry name" value="Phosphodiest/P_Trfase"/>
</dbReference>
<dbReference type="InterPro" id="IPR017850">
    <property type="entry name" value="Alkaline_phosphatase_core_sf"/>
</dbReference>
<evidence type="ECO:0000313" key="3">
    <source>
        <dbReference type="Proteomes" id="UP000290253"/>
    </source>
</evidence>
<reference evidence="2 3" key="1">
    <citation type="journal article" date="2016" name="Int. J. Syst. Evol. Microbiol.">
        <title>Acidipila dinghuensis sp. nov., an acidobacterium isolated from forest soil.</title>
        <authorList>
            <person name="Jiang Y.W."/>
            <person name="Wang J."/>
            <person name="Chen M.H."/>
            <person name="Lv Y.Y."/>
            <person name="Qiu L.H."/>
        </authorList>
    </citation>
    <scope>NUCLEOTIDE SEQUENCE [LARGE SCALE GENOMIC DNA]</scope>
    <source>
        <strain evidence="2 3">DHOF10</strain>
    </source>
</reference>
<name>A0A4Q1SJN0_9BACT</name>
<dbReference type="RefSeq" id="WP_129207414.1">
    <property type="nucleotide sequence ID" value="NZ_BMGU01000001.1"/>
</dbReference>
<evidence type="ECO:0000313" key="2">
    <source>
        <dbReference type="EMBL" id="RXS97635.1"/>
    </source>
</evidence>
<gene>
    <name evidence="2" type="ORF">ESZ00_07090</name>
</gene>
<dbReference type="AlphaFoldDB" id="A0A4Q1SJN0"/>
<evidence type="ECO:0000256" key="1">
    <source>
        <dbReference type="SAM" id="SignalP"/>
    </source>
</evidence>
<dbReference type="Gene3D" id="3.40.720.10">
    <property type="entry name" value="Alkaline Phosphatase, subunit A"/>
    <property type="match status" value="1"/>
</dbReference>
<dbReference type="Proteomes" id="UP000290253">
    <property type="component" value="Unassembled WGS sequence"/>
</dbReference>
<protein>
    <submittedName>
        <fullName evidence="2">Alkaline phosphatase family protein</fullName>
    </submittedName>
</protein>
<dbReference type="EMBL" id="SDMK01000001">
    <property type="protein sequence ID" value="RXS97635.1"/>
    <property type="molecule type" value="Genomic_DNA"/>
</dbReference>
<accession>A0A4Q1SJN0</accession>
<feature type="chain" id="PRO_5020970513" evidence="1">
    <location>
        <begin position="45"/>
        <end position="482"/>
    </location>
</feature>
<keyword evidence="3" id="KW-1185">Reference proteome</keyword>
<organism evidence="2 3">
    <name type="scientific">Silvibacterium dinghuense</name>
    <dbReference type="NCBI Taxonomy" id="1560006"/>
    <lineage>
        <taxon>Bacteria</taxon>
        <taxon>Pseudomonadati</taxon>
        <taxon>Acidobacteriota</taxon>
        <taxon>Terriglobia</taxon>
        <taxon>Terriglobales</taxon>
        <taxon>Acidobacteriaceae</taxon>
        <taxon>Silvibacterium</taxon>
    </lineage>
</organism>
<dbReference type="OrthoDB" id="9779418at2"/>